<evidence type="ECO:0000313" key="3">
    <source>
        <dbReference type="Proteomes" id="UP001152484"/>
    </source>
</evidence>
<keyword evidence="1" id="KW-0812">Transmembrane</keyword>
<reference evidence="2" key="1">
    <citation type="submission" date="2022-07" db="EMBL/GenBank/DDBJ databases">
        <authorList>
            <person name="Macas J."/>
            <person name="Novak P."/>
            <person name="Neumann P."/>
        </authorList>
    </citation>
    <scope>NUCLEOTIDE SEQUENCE</scope>
</reference>
<dbReference type="OrthoDB" id="1627728at2759"/>
<dbReference type="AlphaFoldDB" id="A0A9P1EB22"/>
<evidence type="ECO:0000313" key="2">
    <source>
        <dbReference type="EMBL" id="CAH9093813.1"/>
    </source>
</evidence>
<keyword evidence="3" id="KW-1185">Reference proteome</keyword>
<keyword evidence="1" id="KW-0472">Membrane</keyword>
<comment type="caution">
    <text evidence="2">The sequence shown here is derived from an EMBL/GenBank/DDBJ whole genome shotgun (WGS) entry which is preliminary data.</text>
</comment>
<organism evidence="2 3">
    <name type="scientific">Cuscuta europaea</name>
    <name type="common">European dodder</name>
    <dbReference type="NCBI Taxonomy" id="41803"/>
    <lineage>
        <taxon>Eukaryota</taxon>
        <taxon>Viridiplantae</taxon>
        <taxon>Streptophyta</taxon>
        <taxon>Embryophyta</taxon>
        <taxon>Tracheophyta</taxon>
        <taxon>Spermatophyta</taxon>
        <taxon>Magnoliopsida</taxon>
        <taxon>eudicotyledons</taxon>
        <taxon>Gunneridae</taxon>
        <taxon>Pentapetalae</taxon>
        <taxon>asterids</taxon>
        <taxon>lamiids</taxon>
        <taxon>Solanales</taxon>
        <taxon>Convolvulaceae</taxon>
        <taxon>Cuscuteae</taxon>
        <taxon>Cuscuta</taxon>
        <taxon>Cuscuta subgen. Cuscuta</taxon>
    </lineage>
</organism>
<keyword evidence="1" id="KW-1133">Transmembrane helix</keyword>
<name>A0A9P1EB22_CUSEU</name>
<feature type="transmembrane region" description="Helical" evidence="1">
    <location>
        <begin position="115"/>
        <end position="137"/>
    </location>
</feature>
<proteinExistence type="predicted"/>
<gene>
    <name evidence="2" type="ORF">CEURO_LOCUS12453</name>
</gene>
<evidence type="ECO:0000256" key="1">
    <source>
        <dbReference type="SAM" id="Phobius"/>
    </source>
</evidence>
<dbReference type="Proteomes" id="UP001152484">
    <property type="component" value="Unassembled WGS sequence"/>
</dbReference>
<protein>
    <submittedName>
        <fullName evidence="2">Uncharacterized protein</fullName>
    </submittedName>
</protein>
<dbReference type="EMBL" id="CAMAPE010000031">
    <property type="protein sequence ID" value="CAH9093813.1"/>
    <property type="molecule type" value="Genomic_DNA"/>
</dbReference>
<accession>A0A9P1EB22</accession>
<sequence>MSSTPEFGHCEDPNEMEGIHRASPFEDVKMEEIHIRAPPFESIKMEGTNIGASMVTSESRYSGCINIYINNNIQGVNHSILLGSRVDLRDPGIRFSINGLTFQLEPQQHKTRGNFVWLASSLLLFSLFVITFLLHLVQKLKFSSGGV</sequence>